<dbReference type="GO" id="GO:0005840">
    <property type="term" value="C:ribosome"/>
    <property type="evidence" value="ECO:0007669"/>
    <property type="project" value="UniProtKB-KW"/>
</dbReference>
<dbReference type="Gene3D" id="6.20.340.10">
    <property type="match status" value="1"/>
</dbReference>
<dbReference type="GO" id="GO:0006412">
    <property type="term" value="P:translation"/>
    <property type="evidence" value="ECO:0007669"/>
    <property type="project" value="InterPro"/>
</dbReference>
<sequence length="140" mass="15819">ACHTIPTPTGGAFSVLQVNNRPVPKWSQCKEKLKGIRSTRPCERSRICKRQKTVARSYGDSTHPCSEHLLSECSCQYCYPLTPYRLRYLSGHMVGIFTDLSKRALLPIFEILEMLQNLATIVHVTSPFTSVLILSVSFFI</sequence>
<dbReference type="HOGENOM" id="CLU_1840126_0_0_1"/>
<keyword evidence="3" id="KW-0687">Ribonucleoprotein</keyword>
<reference evidence="6" key="2">
    <citation type="submission" date="2015-06" db="UniProtKB">
        <authorList>
            <consortium name="EnsemblMetazoa"/>
        </authorList>
    </citation>
    <scope>IDENTIFICATION</scope>
</reference>
<protein>
    <recommendedName>
        <fullName evidence="4">Large ribosomal subunit protein eL34</fullName>
    </recommendedName>
    <alternativeName>
        <fullName evidence="5">60S ribosomal protein L34</fullName>
    </alternativeName>
</protein>
<evidence type="ECO:0000313" key="7">
    <source>
        <dbReference type="Proteomes" id="UP000015102"/>
    </source>
</evidence>
<dbReference type="InterPro" id="IPR008195">
    <property type="entry name" value="Ribosomal_eL34"/>
</dbReference>
<organism evidence="6 7">
    <name type="scientific">Megaselia scalaris</name>
    <name type="common">Humpbacked fly</name>
    <name type="synonym">Phora scalaris</name>
    <dbReference type="NCBI Taxonomy" id="36166"/>
    <lineage>
        <taxon>Eukaryota</taxon>
        <taxon>Metazoa</taxon>
        <taxon>Ecdysozoa</taxon>
        <taxon>Arthropoda</taxon>
        <taxon>Hexapoda</taxon>
        <taxon>Insecta</taxon>
        <taxon>Pterygota</taxon>
        <taxon>Neoptera</taxon>
        <taxon>Endopterygota</taxon>
        <taxon>Diptera</taxon>
        <taxon>Brachycera</taxon>
        <taxon>Muscomorpha</taxon>
        <taxon>Platypezoidea</taxon>
        <taxon>Phoridae</taxon>
        <taxon>Megaseliini</taxon>
        <taxon>Megaselia</taxon>
    </lineage>
</organism>
<keyword evidence="7" id="KW-1185">Reference proteome</keyword>
<accession>T1H0T5</accession>
<evidence type="ECO:0000256" key="4">
    <source>
        <dbReference type="ARBA" id="ARBA00035227"/>
    </source>
</evidence>
<dbReference type="Pfam" id="PF01199">
    <property type="entry name" value="Ribosomal_L34e"/>
    <property type="match status" value="1"/>
</dbReference>
<evidence type="ECO:0000256" key="3">
    <source>
        <dbReference type="ARBA" id="ARBA00023274"/>
    </source>
</evidence>
<dbReference type="EMBL" id="CAQQ02379005">
    <property type="status" value="NOT_ANNOTATED_CDS"/>
    <property type="molecule type" value="Genomic_DNA"/>
</dbReference>
<dbReference type="EnsemblMetazoa" id="MESCA009776-RA">
    <property type="protein sequence ID" value="MESCA009776-PA"/>
    <property type="gene ID" value="MESCA009776"/>
</dbReference>
<evidence type="ECO:0000313" key="6">
    <source>
        <dbReference type="EnsemblMetazoa" id="MESCA009776-PA"/>
    </source>
</evidence>
<comment type="similarity">
    <text evidence="1">Belongs to the eukaryotic ribosomal protein eL34 family.</text>
</comment>
<evidence type="ECO:0000256" key="1">
    <source>
        <dbReference type="ARBA" id="ARBA00009875"/>
    </source>
</evidence>
<dbReference type="GO" id="GO:1990904">
    <property type="term" value="C:ribonucleoprotein complex"/>
    <property type="evidence" value="ECO:0007669"/>
    <property type="project" value="UniProtKB-KW"/>
</dbReference>
<dbReference type="EMBL" id="CAQQ02379006">
    <property type="status" value="NOT_ANNOTATED_CDS"/>
    <property type="molecule type" value="Genomic_DNA"/>
</dbReference>
<name>T1H0T5_MEGSC</name>
<dbReference type="STRING" id="36166.T1H0T5"/>
<dbReference type="InterPro" id="IPR038562">
    <property type="entry name" value="Ribosomal_eL34_C_sf"/>
</dbReference>
<dbReference type="Proteomes" id="UP000015102">
    <property type="component" value="Unassembled WGS sequence"/>
</dbReference>
<keyword evidence="2" id="KW-0689">Ribosomal protein</keyword>
<dbReference type="AlphaFoldDB" id="T1H0T5"/>
<reference evidence="7" key="1">
    <citation type="submission" date="2013-02" db="EMBL/GenBank/DDBJ databases">
        <authorList>
            <person name="Hughes D."/>
        </authorList>
    </citation>
    <scope>NUCLEOTIDE SEQUENCE</scope>
    <source>
        <strain>Durham</strain>
        <strain evidence="7">NC isolate 2 -- Noor lab</strain>
    </source>
</reference>
<dbReference type="GO" id="GO:0003735">
    <property type="term" value="F:structural constituent of ribosome"/>
    <property type="evidence" value="ECO:0007669"/>
    <property type="project" value="InterPro"/>
</dbReference>
<evidence type="ECO:0000256" key="2">
    <source>
        <dbReference type="ARBA" id="ARBA00022980"/>
    </source>
</evidence>
<evidence type="ECO:0000256" key="5">
    <source>
        <dbReference type="ARBA" id="ARBA00035333"/>
    </source>
</evidence>
<proteinExistence type="inferred from homology"/>